<evidence type="ECO:0000313" key="3">
    <source>
        <dbReference type="Proteomes" id="UP000288859"/>
    </source>
</evidence>
<dbReference type="Proteomes" id="UP000288859">
    <property type="component" value="Unassembled WGS sequence"/>
</dbReference>
<keyword evidence="1" id="KW-1133">Transmembrane helix</keyword>
<evidence type="ECO:0008006" key="4">
    <source>
        <dbReference type="Google" id="ProtNLM"/>
    </source>
</evidence>
<dbReference type="Gene3D" id="1.10.630.10">
    <property type="entry name" value="Cytochrome P450"/>
    <property type="match status" value="1"/>
</dbReference>
<dbReference type="OrthoDB" id="1470350at2759"/>
<dbReference type="PANTHER" id="PTHR24305:SF164">
    <property type="entry name" value="P450, PUTATIVE (EUROFUNG)-RELATED"/>
    <property type="match status" value="1"/>
</dbReference>
<keyword evidence="1" id="KW-0472">Membrane</keyword>
<dbReference type="PANTHER" id="PTHR24305">
    <property type="entry name" value="CYTOCHROME P450"/>
    <property type="match status" value="1"/>
</dbReference>
<dbReference type="Pfam" id="PF00067">
    <property type="entry name" value="p450"/>
    <property type="match status" value="1"/>
</dbReference>
<protein>
    <recommendedName>
        <fullName evidence="4">Cytochrome P450</fullName>
    </recommendedName>
</protein>
<organism evidence="2 3">
    <name type="scientific">Exophiala mesophila</name>
    <name type="common">Black yeast-like fungus</name>
    <dbReference type="NCBI Taxonomy" id="212818"/>
    <lineage>
        <taxon>Eukaryota</taxon>
        <taxon>Fungi</taxon>
        <taxon>Dikarya</taxon>
        <taxon>Ascomycota</taxon>
        <taxon>Pezizomycotina</taxon>
        <taxon>Eurotiomycetes</taxon>
        <taxon>Chaetothyriomycetidae</taxon>
        <taxon>Chaetothyriales</taxon>
        <taxon>Herpotrichiellaceae</taxon>
        <taxon>Exophiala</taxon>
    </lineage>
</organism>
<name>A0A438N6A2_EXOME</name>
<evidence type="ECO:0000256" key="1">
    <source>
        <dbReference type="SAM" id="Phobius"/>
    </source>
</evidence>
<dbReference type="InterPro" id="IPR050121">
    <property type="entry name" value="Cytochrome_P450_monoxygenase"/>
</dbReference>
<accession>A0A438N6A2</accession>
<dbReference type="InterPro" id="IPR001128">
    <property type="entry name" value="Cyt_P450"/>
</dbReference>
<sequence>MVGIAKLVLQIINSPSALLAVATVFTAAFVTYRLFFGPLSKIPGPWITAITGYYVMYQEFKGDRTVWLDGLHVKYGPVVRVSPAEVSFNSVEALKEIYGIKSQYSKSHFYDMFVYYNERNTFTSLDRASHTASKRLVADRYAKTYVMQDTVAQKIQRHASAFLTQVQKSPFDVDVYTWLHYYALDCITNHLYGQRGTKTLSESEHRGLVYDLSGVKHRTRLYMIYYFNALMAIKEWVRATLRKLEGNSAEFHVRGSQLNDYGKKSVEGFRTDEIEKDKVSTCSKLLQVVPDNENRIAAECMDHLVAGVDTTGDAMCITMWRISTPEYVHIQDRLLEELKGIEYAFDPATGTASIAELDKLPYLDAVLHEGLRWRPPVPMTLFRVVPPGGATIDGFKIPAALVEECALATTKSPMPPSKFDPSIVWNSYLTLAQYSIAMVEMKILMGAVYRQYRTLAVPECTEESMRMDDQLTSGVPYALTCKLSFEKR</sequence>
<comment type="caution">
    <text evidence="2">The sequence shown here is derived from an EMBL/GenBank/DDBJ whole genome shotgun (WGS) entry which is preliminary data.</text>
</comment>
<dbReference type="AlphaFoldDB" id="A0A438N6A2"/>
<feature type="transmembrane region" description="Helical" evidence="1">
    <location>
        <begin position="17"/>
        <end position="36"/>
    </location>
</feature>
<proteinExistence type="predicted"/>
<dbReference type="VEuPathDB" id="FungiDB:PV10_08714"/>
<dbReference type="EMBL" id="NAJM01000018">
    <property type="protein sequence ID" value="RVX71306.1"/>
    <property type="molecule type" value="Genomic_DNA"/>
</dbReference>
<dbReference type="GO" id="GO:0005506">
    <property type="term" value="F:iron ion binding"/>
    <property type="evidence" value="ECO:0007669"/>
    <property type="project" value="InterPro"/>
</dbReference>
<dbReference type="SUPFAM" id="SSF48264">
    <property type="entry name" value="Cytochrome P450"/>
    <property type="match status" value="1"/>
</dbReference>
<dbReference type="GO" id="GO:0016705">
    <property type="term" value="F:oxidoreductase activity, acting on paired donors, with incorporation or reduction of molecular oxygen"/>
    <property type="evidence" value="ECO:0007669"/>
    <property type="project" value="InterPro"/>
</dbReference>
<keyword evidence="1" id="KW-0812">Transmembrane</keyword>
<dbReference type="InterPro" id="IPR036396">
    <property type="entry name" value="Cyt_P450_sf"/>
</dbReference>
<evidence type="ECO:0000313" key="2">
    <source>
        <dbReference type="EMBL" id="RVX71306.1"/>
    </source>
</evidence>
<gene>
    <name evidence="2" type="ORF">B0A52_04880</name>
</gene>
<dbReference type="GO" id="GO:0004497">
    <property type="term" value="F:monooxygenase activity"/>
    <property type="evidence" value="ECO:0007669"/>
    <property type="project" value="InterPro"/>
</dbReference>
<dbReference type="GO" id="GO:0020037">
    <property type="term" value="F:heme binding"/>
    <property type="evidence" value="ECO:0007669"/>
    <property type="project" value="InterPro"/>
</dbReference>
<reference evidence="2 3" key="1">
    <citation type="submission" date="2017-03" db="EMBL/GenBank/DDBJ databases">
        <title>Genomes of endolithic fungi from Antarctica.</title>
        <authorList>
            <person name="Coleine C."/>
            <person name="Masonjones S."/>
            <person name="Stajich J.E."/>
        </authorList>
    </citation>
    <scope>NUCLEOTIDE SEQUENCE [LARGE SCALE GENOMIC DNA]</scope>
    <source>
        <strain evidence="2 3">CCFEE 6314</strain>
    </source>
</reference>